<dbReference type="VEuPathDB" id="FungiDB:VP01_5353g1"/>
<evidence type="ECO:0000313" key="2">
    <source>
        <dbReference type="Proteomes" id="UP000037035"/>
    </source>
</evidence>
<protein>
    <recommendedName>
        <fullName evidence="3">OTU domain-containing protein</fullName>
    </recommendedName>
</protein>
<comment type="caution">
    <text evidence="1">The sequence shown here is derived from an EMBL/GenBank/DDBJ whole genome shotgun (WGS) entry which is preliminary data.</text>
</comment>
<gene>
    <name evidence="1" type="ORF">VP01_5353g1</name>
</gene>
<feature type="non-terminal residue" evidence="1">
    <location>
        <position position="1"/>
    </location>
</feature>
<evidence type="ECO:0000313" key="1">
    <source>
        <dbReference type="EMBL" id="KNZ48872.1"/>
    </source>
</evidence>
<reference evidence="1 2" key="1">
    <citation type="submission" date="2015-08" db="EMBL/GenBank/DDBJ databases">
        <title>Next Generation Sequencing and Analysis of the Genome of Puccinia sorghi L Schw, the Causal Agent of Maize Common Rust.</title>
        <authorList>
            <person name="Rochi L."/>
            <person name="Burguener G."/>
            <person name="Darino M."/>
            <person name="Turjanski A."/>
            <person name="Kreff E."/>
            <person name="Dieguez M.J."/>
            <person name="Sacco F."/>
        </authorList>
    </citation>
    <scope>NUCLEOTIDE SEQUENCE [LARGE SCALE GENOMIC DNA]</scope>
    <source>
        <strain evidence="1 2">RO10H11247</strain>
    </source>
</reference>
<sequence>ILTHLSYFISHVPEILQPYILKVVDVKYDGHCVFQVFSYCLGCGQHDHLAVRNKLYEDTKERGKEKGNGFLKPPKSSGNDAKLQFQRLWLGGKVYQFFPVDYEAQIQSWAK</sequence>
<proteinExistence type="predicted"/>
<dbReference type="Proteomes" id="UP000037035">
    <property type="component" value="Unassembled WGS sequence"/>
</dbReference>
<dbReference type="AlphaFoldDB" id="A0A0L6UKU5"/>
<evidence type="ECO:0008006" key="3">
    <source>
        <dbReference type="Google" id="ProtNLM"/>
    </source>
</evidence>
<accession>A0A0L6UKU5</accession>
<dbReference type="EMBL" id="LAVV01010557">
    <property type="protein sequence ID" value="KNZ48872.1"/>
    <property type="molecule type" value="Genomic_DNA"/>
</dbReference>
<keyword evidence="2" id="KW-1185">Reference proteome</keyword>
<name>A0A0L6UKU5_9BASI</name>
<organism evidence="1 2">
    <name type="scientific">Puccinia sorghi</name>
    <dbReference type="NCBI Taxonomy" id="27349"/>
    <lineage>
        <taxon>Eukaryota</taxon>
        <taxon>Fungi</taxon>
        <taxon>Dikarya</taxon>
        <taxon>Basidiomycota</taxon>
        <taxon>Pucciniomycotina</taxon>
        <taxon>Pucciniomycetes</taxon>
        <taxon>Pucciniales</taxon>
        <taxon>Pucciniaceae</taxon>
        <taxon>Puccinia</taxon>
    </lineage>
</organism>